<evidence type="ECO:0000256" key="1">
    <source>
        <dbReference type="ARBA" id="ARBA00008324"/>
    </source>
</evidence>
<dbReference type="SUPFAM" id="SSF54637">
    <property type="entry name" value="Thioesterase/thiol ester dehydrase-isomerase"/>
    <property type="match status" value="2"/>
</dbReference>
<accession>A0A5N0UR93</accession>
<dbReference type="Proteomes" id="UP000319769">
    <property type="component" value="Unassembled WGS sequence"/>
</dbReference>
<dbReference type="Gene3D" id="3.10.129.10">
    <property type="entry name" value="Hotdog Thioesterase"/>
    <property type="match status" value="2"/>
</dbReference>
<dbReference type="InterPro" id="IPR029069">
    <property type="entry name" value="HotDog_dom_sf"/>
</dbReference>
<dbReference type="OrthoDB" id="3572167at2"/>
<organism evidence="5 6">
    <name type="scientific">Amycolatopsis acidicola</name>
    <dbReference type="NCBI Taxonomy" id="2596893"/>
    <lineage>
        <taxon>Bacteria</taxon>
        <taxon>Bacillati</taxon>
        <taxon>Actinomycetota</taxon>
        <taxon>Actinomycetes</taxon>
        <taxon>Pseudonocardiales</taxon>
        <taxon>Pseudonocardiaceae</taxon>
        <taxon>Amycolatopsis</taxon>
    </lineage>
</organism>
<protein>
    <submittedName>
        <fullName evidence="5">PaaI family thioesterase</fullName>
    </submittedName>
</protein>
<dbReference type="CDD" id="cd03443">
    <property type="entry name" value="PaaI_thioesterase"/>
    <property type="match status" value="2"/>
</dbReference>
<comment type="similarity">
    <text evidence="1">Belongs to the thioesterase PaaI family.</text>
</comment>
<proteinExistence type="inferred from homology"/>
<evidence type="ECO:0000259" key="3">
    <source>
        <dbReference type="Pfam" id="PF03061"/>
    </source>
</evidence>
<dbReference type="GO" id="GO:0047617">
    <property type="term" value="F:fatty acyl-CoA hydrolase activity"/>
    <property type="evidence" value="ECO:0007669"/>
    <property type="project" value="InterPro"/>
</dbReference>
<comment type="caution">
    <text evidence="5">The sequence shown here is derived from an EMBL/GenBank/DDBJ whole genome shotgun (WGS) entry which is preliminary data.</text>
</comment>
<dbReference type="Pfam" id="PF03061">
    <property type="entry name" value="4HBT"/>
    <property type="match status" value="1"/>
</dbReference>
<feature type="domain" description="Thioesterase" evidence="3">
    <location>
        <begin position="187"/>
        <end position="259"/>
    </location>
</feature>
<evidence type="ECO:0000313" key="6">
    <source>
        <dbReference type="Proteomes" id="UP000319769"/>
    </source>
</evidence>
<reference evidence="5" key="1">
    <citation type="submission" date="2019-09" db="EMBL/GenBank/DDBJ databases">
        <authorList>
            <person name="Teo W.F.A."/>
            <person name="Duangmal K."/>
        </authorList>
    </citation>
    <scope>NUCLEOTIDE SEQUENCE [LARGE SCALE GENOMIC DNA]</scope>
    <source>
        <strain evidence="5">K81G1</strain>
    </source>
</reference>
<dbReference type="NCBIfam" id="TIGR00369">
    <property type="entry name" value="unchar_dom_1"/>
    <property type="match status" value="1"/>
</dbReference>
<evidence type="ECO:0000313" key="5">
    <source>
        <dbReference type="EMBL" id="KAA9150052.1"/>
    </source>
</evidence>
<keyword evidence="2" id="KW-0378">Hydrolase</keyword>
<dbReference type="Pfam" id="PF20789">
    <property type="entry name" value="4HBT_3C"/>
    <property type="match status" value="1"/>
</dbReference>
<dbReference type="AlphaFoldDB" id="A0A5N0UR93"/>
<feature type="domain" description="Acyl-CoA thioesterase-like C-terminal" evidence="4">
    <location>
        <begin position="30"/>
        <end position="129"/>
    </location>
</feature>
<dbReference type="RefSeq" id="WP_144762498.1">
    <property type="nucleotide sequence ID" value="NZ_VMNW02000126.1"/>
</dbReference>
<dbReference type="InterPro" id="IPR039298">
    <property type="entry name" value="ACOT13"/>
</dbReference>
<dbReference type="PANTHER" id="PTHR21660:SF1">
    <property type="entry name" value="ACYL-COENZYME A THIOESTERASE 13"/>
    <property type="match status" value="1"/>
</dbReference>
<name>A0A5N0UR93_9PSEU</name>
<sequence>MDTVTTCHNRHDFRPGGPEIMFGVDELTTGETGCRGYMTSGPWSAGPANAAAVGVLADNVLGYALIASAPLGWWSVSTEISLDFFVPLPSDGTRIAAEGHVVHASPGTGLAEGSLFSSDGELVARCRQWGRFVEGSPARDGGTGGFSGPCRSVAEVAEAVLRDAPASDGRAWFSLPVEDDLVNPLRTLHGGVTLWLAELLASRAVGSVANDLVPASLAVSYLRPLLHGDVATFRAEVTSRGRRLAVTQVTGLNGDGKPCIVASAHHHGPG</sequence>
<dbReference type="InterPro" id="IPR006683">
    <property type="entry name" value="Thioestr_dom"/>
</dbReference>
<evidence type="ECO:0000259" key="4">
    <source>
        <dbReference type="Pfam" id="PF20789"/>
    </source>
</evidence>
<dbReference type="InterPro" id="IPR049450">
    <property type="entry name" value="ACOT8-like_C"/>
</dbReference>
<gene>
    <name evidence="5" type="ORF">FPZ12_042055</name>
</gene>
<keyword evidence="6" id="KW-1185">Reference proteome</keyword>
<dbReference type="EMBL" id="VMNW02000126">
    <property type="protein sequence ID" value="KAA9150052.1"/>
    <property type="molecule type" value="Genomic_DNA"/>
</dbReference>
<dbReference type="PANTHER" id="PTHR21660">
    <property type="entry name" value="THIOESTERASE SUPERFAMILY MEMBER-RELATED"/>
    <property type="match status" value="1"/>
</dbReference>
<dbReference type="InterPro" id="IPR003736">
    <property type="entry name" value="PAAI_dom"/>
</dbReference>
<evidence type="ECO:0000256" key="2">
    <source>
        <dbReference type="ARBA" id="ARBA00022801"/>
    </source>
</evidence>